<dbReference type="InterPro" id="IPR051448">
    <property type="entry name" value="CdaR-like_regulators"/>
</dbReference>
<dbReference type="EMBL" id="CP104064">
    <property type="protein sequence ID" value="WAH37151.1"/>
    <property type="molecule type" value="Genomic_DNA"/>
</dbReference>
<feature type="domain" description="PucR C-terminal helix-turn-helix" evidence="1">
    <location>
        <begin position="505"/>
        <end position="562"/>
    </location>
</feature>
<dbReference type="InterPro" id="IPR025736">
    <property type="entry name" value="PucR_C-HTH_dom"/>
</dbReference>
<protein>
    <submittedName>
        <fullName evidence="2">Helix-turn-helix domain-containing protein</fullName>
    </submittedName>
</protein>
<keyword evidence="3" id="KW-1185">Reference proteome</keyword>
<reference evidence="2" key="1">
    <citation type="submission" date="2022-08" db="EMBL/GenBank/DDBJ databases">
        <title>Alicyclobacillus dauci DSM2870, complete genome.</title>
        <authorList>
            <person name="Wang Q."/>
            <person name="Cai R."/>
            <person name="Wang Z."/>
        </authorList>
    </citation>
    <scope>NUCLEOTIDE SEQUENCE</scope>
    <source>
        <strain evidence="2">DSM 28700</strain>
    </source>
</reference>
<evidence type="ECO:0000313" key="3">
    <source>
        <dbReference type="Proteomes" id="UP001164803"/>
    </source>
</evidence>
<gene>
    <name evidence="2" type="ORF">NZD86_00795</name>
</gene>
<dbReference type="Proteomes" id="UP001164803">
    <property type="component" value="Chromosome"/>
</dbReference>
<evidence type="ECO:0000259" key="1">
    <source>
        <dbReference type="Pfam" id="PF13556"/>
    </source>
</evidence>
<evidence type="ECO:0000313" key="2">
    <source>
        <dbReference type="EMBL" id="WAH37151.1"/>
    </source>
</evidence>
<dbReference type="Gene3D" id="1.10.10.2840">
    <property type="entry name" value="PucR C-terminal helix-turn-helix domain"/>
    <property type="match status" value="1"/>
</dbReference>
<dbReference type="PANTHER" id="PTHR33744">
    <property type="entry name" value="CARBOHYDRATE DIACID REGULATOR"/>
    <property type="match status" value="1"/>
</dbReference>
<proteinExistence type="predicted"/>
<dbReference type="RefSeq" id="WP_268044596.1">
    <property type="nucleotide sequence ID" value="NZ_CP104064.1"/>
</dbReference>
<dbReference type="InterPro" id="IPR042070">
    <property type="entry name" value="PucR_C-HTH_sf"/>
</dbReference>
<sequence>MISVRGFINSLSYQTEFLAGEAGTEMPCRDVILLSDPKVWLQKTDDGEFKDTVVYMQTHVFPAYSSTFDLLLRFFKQSGVSGILYQGGKRSDFSKATLMLADHLGLPLVWMNASVNYSAVARQFYTTYVQHTQQTRQQIRRVRKRLEQAVKESFTLSAWMSTIERELSVTTTLALSDRNGSRLDAEWSKSDGQLRLRIPVQLLDRMFYLHLSPNEPCPLLQTDAEALWIDELGGVLSYQTAYFLLVEIPGVSSQSRWACSFESALYDTISRLPIIRIRDHSHTGPVDGEETLHGSLSVRRRLGIFPVNAVHSVGLLWIKGTGDALDKLKRSTRTSDRPYVYRTFSPSTLNIRDEVLMLCNDMRLSGLQSALTSCVPWQDWRGNEGVILYGFQSKHDETNRTDSRIRELVTQLEIRLQVSFRAYFYRQSLTGTTDPAELLRVARSMTEQSYSDFISVIEQSKSVQFAENSDDVINRILPKPSQGSSYDHALQVLQPLLGDKGGEPLLEALEAYLECGAKMQVAADKLYLHRNTLRYRLKRAERLLNISLDDDEARFTYQLAIRTWRLRNPSPLPNATR</sequence>
<dbReference type="PANTHER" id="PTHR33744:SF7">
    <property type="entry name" value="PUCR FAMILY TRANSCRIPTIONAL REGULATOR"/>
    <property type="match status" value="1"/>
</dbReference>
<name>A0ABY6Z4M6_9BACL</name>
<organism evidence="2 3">
    <name type="scientific">Alicyclobacillus dauci</name>
    <dbReference type="NCBI Taxonomy" id="1475485"/>
    <lineage>
        <taxon>Bacteria</taxon>
        <taxon>Bacillati</taxon>
        <taxon>Bacillota</taxon>
        <taxon>Bacilli</taxon>
        <taxon>Bacillales</taxon>
        <taxon>Alicyclobacillaceae</taxon>
        <taxon>Alicyclobacillus</taxon>
    </lineage>
</organism>
<accession>A0ABY6Z4M6</accession>
<dbReference type="Pfam" id="PF13556">
    <property type="entry name" value="HTH_30"/>
    <property type="match status" value="1"/>
</dbReference>